<dbReference type="PANTHER" id="PTHR28156">
    <property type="entry name" value="FAS1 DOMAIN-CONTAINING PROTEIN YDR262W"/>
    <property type="match status" value="1"/>
</dbReference>
<evidence type="ECO:0000313" key="5">
    <source>
        <dbReference type="Proteomes" id="UP000242287"/>
    </source>
</evidence>
<evidence type="ECO:0000259" key="3">
    <source>
        <dbReference type="PROSITE" id="PS50213"/>
    </source>
</evidence>
<dbReference type="SUPFAM" id="SSF82153">
    <property type="entry name" value="FAS1 domain"/>
    <property type="match status" value="1"/>
</dbReference>
<dbReference type="PROSITE" id="PS50213">
    <property type="entry name" value="FAS1"/>
    <property type="match status" value="1"/>
</dbReference>
<dbReference type="Proteomes" id="UP000242287">
    <property type="component" value="Unassembled WGS sequence"/>
</dbReference>
<keyword evidence="5" id="KW-1185">Reference proteome</keyword>
<name>A0A2A9N7I1_9AGAR</name>
<dbReference type="InterPro" id="IPR040200">
    <property type="entry name" value="Mug57-like"/>
</dbReference>
<protein>
    <recommendedName>
        <fullName evidence="3">FAS1 domain-containing protein</fullName>
    </recommendedName>
</protein>
<gene>
    <name evidence="4" type="ORF">AMATHDRAFT_77840</name>
</gene>
<evidence type="ECO:0000313" key="4">
    <source>
        <dbReference type="EMBL" id="PFH46049.1"/>
    </source>
</evidence>
<dbReference type="OrthoDB" id="5551751at2759"/>
<dbReference type="SMART" id="SM00554">
    <property type="entry name" value="FAS1"/>
    <property type="match status" value="1"/>
</dbReference>
<dbReference type="PANTHER" id="PTHR28156:SF1">
    <property type="entry name" value="FAS1 DOMAIN-CONTAINING PROTEIN YDR262W"/>
    <property type="match status" value="1"/>
</dbReference>
<feature type="signal peptide" evidence="2">
    <location>
        <begin position="1"/>
        <end position="19"/>
    </location>
</feature>
<sequence>MRLHILPLLTLSFLMPVMAHTEEQTVLTKGSYSPQAHSAPSLTDLLTVEQSASIFYSYARELELSKLFSDNSAKITIFAPTNKAVMALARKPHQDPVMADDGISISEEEYERMSKRNVERWVSAHIVPESPIDLDSTSPYQTLLERKEISFKPVSKSNGQGPVWSRVTLENGIKILRMKEASNGVIYVIDGAIAPP</sequence>
<accession>A0A2A9N7I1</accession>
<feature type="domain" description="FAS1" evidence="3">
    <location>
        <begin position="39"/>
        <end position="193"/>
    </location>
</feature>
<dbReference type="AlphaFoldDB" id="A0A2A9N7I1"/>
<keyword evidence="1 2" id="KW-0732">Signal</keyword>
<reference evidence="4 5" key="1">
    <citation type="submission" date="2014-02" db="EMBL/GenBank/DDBJ databases">
        <title>Transposable element dynamics among asymbiotic and ectomycorrhizal Amanita fungi.</title>
        <authorList>
            <consortium name="DOE Joint Genome Institute"/>
            <person name="Hess J."/>
            <person name="Skrede I."/>
            <person name="Wolfe B."/>
            <person name="LaButti K."/>
            <person name="Ohm R.A."/>
            <person name="Grigoriev I.V."/>
            <person name="Pringle A."/>
        </authorList>
    </citation>
    <scope>NUCLEOTIDE SEQUENCE [LARGE SCALE GENOMIC DNA]</scope>
    <source>
        <strain evidence="4 5">SKay4041</strain>
    </source>
</reference>
<proteinExistence type="predicted"/>
<dbReference type="STRING" id="703135.A0A2A9N7I1"/>
<dbReference type="Pfam" id="PF02469">
    <property type="entry name" value="Fasciclin"/>
    <property type="match status" value="1"/>
</dbReference>
<dbReference type="InterPro" id="IPR000782">
    <property type="entry name" value="FAS1_domain"/>
</dbReference>
<dbReference type="Gene3D" id="2.30.180.10">
    <property type="entry name" value="FAS1 domain"/>
    <property type="match status" value="1"/>
</dbReference>
<evidence type="ECO:0000256" key="2">
    <source>
        <dbReference type="SAM" id="SignalP"/>
    </source>
</evidence>
<evidence type="ECO:0000256" key="1">
    <source>
        <dbReference type="ARBA" id="ARBA00022729"/>
    </source>
</evidence>
<dbReference type="InterPro" id="IPR036378">
    <property type="entry name" value="FAS1_dom_sf"/>
</dbReference>
<feature type="chain" id="PRO_5012970571" description="FAS1 domain-containing protein" evidence="2">
    <location>
        <begin position="20"/>
        <end position="196"/>
    </location>
</feature>
<organism evidence="4 5">
    <name type="scientific">Amanita thiersii Skay4041</name>
    <dbReference type="NCBI Taxonomy" id="703135"/>
    <lineage>
        <taxon>Eukaryota</taxon>
        <taxon>Fungi</taxon>
        <taxon>Dikarya</taxon>
        <taxon>Basidiomycota</taxon>
        <taxon>Agaricomycotina</taxon>
        <taxon>Agaricomycetes</taxon>
        <taxon>Agaricomycetidae</taxon>
        <taxon>Agaricales</taxon>
        <taxon>Pluteineae</taxon>
        <taxon>Amanitaceae</taxon>
        <taxon>Amanita</taxon>
    </lineage>
</organism>
<dbReference type="EMBL" id="KZ302243">
    <property type="protein sequence ID" value="PFH46049.1"/>
    <property type="molecule type" value="Genomic_DNA"/>
</dbReference>